<dbReference type="EMBL" id="FOTF01000032">
    <property type="protein sequence ID" value="SFL60560.1"/>
    <property type="molecule type" value="Genomic_DNA"/>
</dbReference>
<organism evidence="1 2">
    <name type="scientific">Loktanella salsilacus</name>
    <dbReference type="NCBI Taxonomy" id="195913"/>
    <lineage>
        <taxon>Bacteria</taxon>
        <taxon>Pseudomonadati</taxon>
        <taxon>Pseudomonadota</taxon>
        <taxon>Alphaproteobacteria</taxon>
        <taxon>Rhodobacterales</taxon>
        <taxon>Roseobacteraceae</taxon>
        <taxon>Loktanella</taxon>
    </lineage>
</organism>
<gene>
    <name evidence="1" type="ORF">SAMN04488004_1325</name>
</gene>
<sequence length="35" mass="4198">MQMAELFREHRMSTASFYKWRAKYNGMQAAEPKSD</sequence>
<evidence type="ECO:0000313" key="1">
    <source>
        <dbReference type="EMBL" id="SFL60560.1"/>
    </source>
</evidence>
<dbReference type="AlphaFoldDB" id="A0A1I4J1Y4"/>
<name>A0A1I4J1Y4_9RHOB</name>
<evidence type="ECO:0000313" key="2">
    <source>
        <dbReference type="Proteomes" id="UP000199550"/>
    </source>
</evidence>
<keyword evidence="2" id="KW-1185">Reference proteome</keyword>
<proteinExistence type="predicted"/>
<protein>
    <submittedName>
        <fullName evidence="1">Putative transposase</fullName>
    </submittedName>
</protein>
<dbReference type="Proteomes" id="UP000199550">
    <property type="component" value="Unassembled WGS sequence"/>
</dbReference>
<reference evidence="2" key="1">
    <citation type="submission" date="2016-10" db="EMBL/GenBank/DDBJ databases">
        <authorList>
            <person name="Varghese N."/>
            <person name="Submissions S."/>
        </authorList>
    </citation>
    <scope>NUCLEOTIDE SEQUENCE [LARGE SCALE GENOMIC DNA]</scope>
    <source>
        <strain evidence="2">DSM 16199</strain>
    </source>
</reference>
<accession>A0A1I4J1Y4</accession>